<gene>
    <name evidence="2" type="ORF">HER39_16775</name>
</gene>
<organism evidence="2 3">
    <name type="scientific">Arthrobacter deserti</name>
    <dbReference type="NCBI Taxonomy" id="1742687"/>
    <lineage>
        <taxon>Bacteria</taxon>
        <taxon>Bacillati</taxon>
        <taxon>Actinomycetota</taxon>
        <taxon>Actinomycetes</taxon>
        <taxon>Micrococcales</taxon>
        <taxon>Micrococcaceae</taxon>
        <taxon>Arthrobacter</taxon>
    </lineage>
</organism>
<dbReference type="EMBL" id="JAAZSR010000437">
    <property type="protein sequence ID" value="NKX52191.1"/>
    <property type="molecule type" value="Genomic_DNA"/>
</dbReference>
<dbReference type="InterPro" id="IPR024344">
    <property type="entry name" value="MDMPI_metal-binding"/>
</dbReference>
<dbReference type="Gene3D" id="1.20.120.450">
    <property type="entry name" value="dinb family like domain"/>
    <property type="match status" value="1"/>
</dbReference>
<dbReference type="Pfam" id="PF11716">
    <property type="entry name" value="MDMPI_N"/>
    <property type="match status" value="1"/>
</dbReference>
<dbReference type="Proteomes" id="UP000523795">
    <property type="component" value="Unassembled WGS sequence"/>
</dbReference>
<dbReference type="InterPro" id="IPR017517">
    <property type="entry name" value="Maleyloyr_isom"/>
</dbReference>
<dbReference type="NCBIfam" id="TIGR03083">
    <property type="entry name" value="maleylpyruvate isomerase family mycothiol-dependent enzyme"/>
    <property type="match status" value="1"/>
</dbReference>
<evidence type="ECO:0000313" key="3">
    <source>
        <dbReference type="Proteomes" id="UP000523795"/>
    </source>
</evidence>
<dbReference type="GO" id="GO:0016853">
    <property type="term" value="F:isomerase activity"/>
    <property type="evidence" value="ECO:0007669"/>
    <property type="project" value="UniProtKB-KW"/>
</dbReference>
<evidence type="ECO:0000259" key="1">
    <source>
        <dbReference type="Pfam" id="PF11716"/>
    </source>
</evidence>
<keyword evidence="2" id="KW-0413">Isomerase</keyword>
<accession>A0ABX1JTY5</accession>
<name>A0ABX1JTY5_9MICC</name>
<comment type="caution">
    <text evidence="2">The sequence shown here is derived from an EMBL/GenBank/DDBJ whole genome shotgun (WGS) entry which is preliminary data.</text>
</comment>
<sequence>MRRRRSRPAGSQEHQLWALAHAERTALAEDLSGLGAEQWRHRTLCGQWDVEEVVAHLTAAASLDQWQWLRSMLGARFRPDVHNRRRLAEHRGRPPAETLDRFRPVIGSTTSPSWHTPAYLGEVVVHAQDIRRPLGLPRAPSVEALTPVAEFFARHDFTVASRPHAAGLQLRADDGRFAAGTGPLVTGSTLALVMAMAGRASYLGELHGPGVPALRSRLQGTAAGTAEGQDPG</sequence>
<feature type="domain" description="Mycothiol-dependent maleylpyruvate isomerase metal-binding" evidence="1">
    <location>
        <begin position="21"/>
        <end position="105"/>
    </location>
</feature>
<proteinExistence type="predicted"/>
<protein>
    <submittedName>
        <fullName evidence="2">Maleylpyruvate isomerase family mycothiol-dependent enzyme</fullName>
    </submittedName>
</protein>
<evidence type="ECO:0000313" key="2">
    <source>
        <dbReference type="EMBL" id="NKX52191.1"/>
    </source>
</evidence>
<dbReference type="InterPro" id="IPR034660">
    <property type="entry name" value="DinB/YfiT-like"/>
</dbReference>
<reference evidence="2 3" key="1">
    <citation type="submission" date="2020-04" db="EMBL/GenBank/DDBJ databases">
        <authorList>
            <person name="Liu S."/>
        </authorList>
    </citation>
    <scope>NUCLEOTIDE SEQUENCE [LARGE SCALE GENOMIC DNA]</scope>
    <source>
        <strain evidence="2 3">CGMCC 1.15091</strain>
    </source>
</reference>
<keyword evidence="3" id="KW-1185">Reference proteome</keyword>
<dbReference type="SUPFAM" id="SSF109854">
    <property type="entry name" value="DinB/YfiT-like putative metalloenzymes"/>
    <property type="match status" value="1"/>
</dbReference>